<dbReference type="Gramene" id="LPERR01G01120.1">
    <property type="protein sequence ID" value="LPERR01G01120.1"/>
    <property type="gene ID" value="LPERR01G01120"/>
</dbReference>
<feature type="domain" description="DUF1618" evidence="1">
    <location>
        <begin position="180"/>
        <end position="310"/>
    </location>
</feature>
<name>A0A0D9UW43_9ORYZ</name>
<dbReference type="PANTHER" id="PTHR33086">
    <property type="entry name" value="OS05G0468200 PROTEIN-RELATED"/>
    <property type="match status" value="1"/>
</dbReference>
<dbReference type="Pfam" id="PF07762">
    <property type="entry name" value="DUF1618"/>
    <property type="match status" value="1"/>
</dbReference>
<dbReference type="EnsemblPlants" id="LPERR01G01120.1">
    <property type="protein sequence ID" value="LPERR01G01120.1"/>
    <property type="gene ID" value="LPERR01G01120"/>
</dbReference>
<reference evidence="2 3" key="1">
    <citation type="submission" date="2012-08" db="EMBL/GenBank/DDBJ databases">
        <title>Oryza genome evolution.</title>
        <authorList>
            <person name="Wing R.A."/>
        </authorList>
    </citation>
    <scope>NUCLEOTIDE SEQUENCE</scope>
</reference>
<proteinExistence type="predicted"/>
<sequence length="395" mass="44329">MAARNPPLVLLDRITPFVKEAITDGSSSSEAAVGAGRWTRVVLPPAGSSRSAVKPVTVLAEPPRPSSLYMLLPPDAHIRPSPAAISTIHKGILLLRTILYDYILYDLHRRPRRRRRLHTSDLALPQAKIFTWSKSDANAAGNGEWVQSPVSQIPLPAHLCGPDYHFQIDMTFSFHDRIFWVDLLHGILLCDLLEEGEGEPKLSFIPLPDGCCINVHRNLRHTLQSPCNRSMACVSGVIKFVAMVGYDDETADKAMLKTWALSPDFKIWTEDTTALSVGDIWASESFNQMGLPHVMPISPMLSMTQDGIMYAILNVIDMEPLDQLDDFGECLGNQLLPKANYIIRFDIRQNKVLSYTIPSKDADLRWMQPTLLTTDFTAYLQVSCKRKGKRKQMEY</sequence>
<dbReference type="HOGENOM" id="CLU_028502_1_0_1"/>
<protein>
    <recommendedName>
        <fullName evidence="1">DUF1618 domain-containing protein</fullName>
    </recommendedName>
</protein>
<accession>A0A0D9UW43</accession>
<dbReference type="InterPro" id="IPR011676">
    <property type="entry name" value="DUF1618"/>
</dbReference>
<dbReference type="Proteomes" id="UP000032180">
    <property type="component" value="Chromosome 1"/>
</dbReference>
<organism evidence="2 3">
    <name type="scientific">Leersia perrieri</name>
    <dbReference type="NCBI Taxonomy" id="77586"/>
    <lineage>
        <taxon>Eukaryota</taxon>
        <taxon>Viridiplantae</taxon>
        <taxon>Streptophyta</taxon>
        <taxon>Embryophyta</taxon>
        <taxon>Tracheophyta</taxon>
        <taxon>Spermatophyta</taxon>
        <taxon>Magnoliopsida</taxon>
        <taxon>Liliopsida</taxon>
        <taxon>Poales</taxon>
        <taxon>Poaceae</taxon>
        <taxon>BOP clade</taxon>
        <taxon>Oryzoideae</taxon>
        <taxon>Oryzeae</taxon>
        <taxon>Oryzinae</taxon>
        <taxon>Leersia</taxon>
    </lineage>
</organism>
<reference evidence="3" key="2">
    <citation type="submission" date="2013-12" db="EMBL/GenBank/DDBJ databases">
        <authorList>
            <person name="Yu Y."/>
            <person name="Lee S."/>
            <person name="de Baynast K."/>
            <person name="Wissotski M."/>
            <person name="Liu L."/>
            <person name="Talag J."/>
            <person name="Goicoechea J."/>
            <person name="Angelova A."/>
            <person name="Jetty R."/>
            <person name="Kudrna D."/>
            <person name="Golser W."/>
            <person name="Rivera L."/>
            <person name="Zhang J."/>
            <person name="Wing R."/>
        </authorList>
    </citation>
    <scope>NUCLEOTIDE SEQUENCE</scope>
</reference>
<evidence type="ECO:0000313" key="2">
    <source>
        <dbReference type="EnsemblPlants" id="LPERR01G01120.1"/>
    </source>
</evidence>
<dbReference type="eggNOG" id="ENOG502R3CI">
    <property type="taxonomic scope" value="Eukaryota"/>
</dbReference>
<keyword evidence="3" id="KW-1185">Reference proteome</keyword>
<reference evidence="2" key="3">
    <citation type="submission" date="2015-04" db="UniProtKB">
        <authorList>
            <consortium name="EnsemblPlants"/>
        </authorList>
    </citation>
    <scope>IDENTIFICATION</scope>
</reference>
<dbReference type="AlphaFoldDB" id="A0A0D9UW43"/>
<dbReference type="PANTHER" id="PTHR33086:SF62">
    <property type="entry name" value="OS01G0182100 PROTEIN"/>
    <property type="match status" value="1"/>
</dbReference>
<evidence type="ECO:0000259" key="1">
    <source>
        <dbReference type="Pfam" id="PF07762"/>
    </source>
</evidence>
<evidence type="ECO:0000313" key="3">
    <source>
        <dbReference type="Proteomes" id="UP000032180"/>
    </source>
</evidence>